<name>A0A814BN31_9BILA</name>
<reference evidence="6" key="1">
    <citation type="submission" date="2021-02" db="EMBL/GenBank/DDBJ databases">
        <authorList>
            <person name="Nowell W R."/>
        </authorList>
    </citation>
    <scope>NUCLEOTIDE SEQUENCE</scope>
    <source>
        <strain evidence="6">Ploen Becks lab</strain>
    </source>
</reference>
<feature type="transmembrane region" description="Helical" evidence="5">
    <location>
        <begin position="503"/>
        <end position="520"/>
    </location>
</feature>
<dbReference type="OrthoDB" id="6415790at2759"/>
<dbReference type="PANTHER" id="PTHR12778">
    <property type="entry name" value="SOLUTE CARRIER FAMILY 33 ACETYL-COA TRANSPORTER -RELATED"/>
    <property type="match status" value="1"/>
</dbReference>
<organism evidence="6 7">
    <name type="scientific">Brachionus calyciflorus</name>
    <dbReference type="NCBI Taxonomy" id="104777"/>
    <lineage>
        <taxon>Eukaryota</taxon>
        <taxon>Metazoa</taxon>
        <taxon>Spiralia</taxon>
        <taxon>Gnathifera</taxon>
        <taxon>Rotifera</taxon>
        <taxon>Eurotatoria</taxon>
        <taxon>Monogononta</taxon>
        <taxon>Pseudotrocha</taxon>
        <taxon>Ploima</taxon>
        <taxon>Brachionidae</taxon>
        <taxon>Brachionus</taxon>
    </lineage>
</organism>
<keyword evidence="4 5" id="KW-0472">Membrane</keyword>
<feature type="transmembrane region" description="Helical" evidence="5">
    <location>
        <begin position="79"/>
        <end position="98"/>
    </location>
</feature>
<dbReference type="GO" id="GO:0008521">
    <property type="term" value="F:acetyl-CoA transmembrane transporter activity"/>
    <property type="evidence" value="ECO:0007669"/>
    <property type="project" value="InterPro"/>
</dbReference>
<evidence type="ECO:0000256" key="3">
    <source>
        <dbReference type="ARBA" id="ARBA00022989"/>
    </source>
</evidence>
<gene>
    <name evidence="6" type="ORF">OXX778_LOCUS12837</name>
</gene>
<feature type="transmembrane region" description="Helical" evidence="5">
    <location>
        <begin position="360"/>
        <end position="382"/>
    </location>
</feature>
<protein>
    <recommendedName>
        <fullName evidence="8">Acetyl-coenzyme A transporter 1</fullName>
    </recommendedName>
</protein>
<dbReference type="PANTHER" id="PTHR12778:SF9">
    <property type="entry name" value="ACETYL-COENZYME A TRANSPORTER 1"/>
    <property type="match status" value="1"/>
</dbReference>
<comment type="subcellular location">
    <subcellularLocation>
        <location evidence="1">Membrane</location>
        <topology evidence="1">Multi-pass membrane protein</topology>
    </subcellularLocation>
</comment>
<keyword evidence="7" id="KW-1185">Reference proteome</keyword>
<feature type="transmembrane region" description="Helical" evidence="5">
    <location>
        <begin position="330"/>
        <end position="348"/>
    </location>
</feature>
<comment type="caution">
    <text evidence="6">The sequence shown here is derived from an EMBL/GenBank/DDBJ whole genome shotgun (WGS) entry which is preliminary data.</text>
</comment>
<evidence type="ECO:0000256" key="5">
    <source>
        <dbReference type="SAM" id="Phobius"/>
    </source>
</evidence>
<dbReference type="Gene3D" id="1.20.1250.20">
    <property type="entry name" value="MFS general substrate transporter like domains"/>
    <property type="match status" value="1"/>
</dbReference>
<sequence length="541" mass="62423">MITREPHQDDVLSLNSFRTDLNEEPKKKEKDKINSRNEDLINILFLIFLYVIQTVPFGVASSIPLILSSRKVSYSDQGVYSFAMWPFSIKLLWAPLVDRFFIQRIGRRKTWVIGCQFVSGLIMICLANYVNKLIDSNEENKKNNIYILTLIFGVLVFLCATQDTALDAWSLDLLMEKNLHYQALCNSMGMGLGQFIGNAGFLIFESVDFSNKIREFLNLKQQDFGIVNIKILFYVFGCLSIVVSLIVLVFKTEHNEKRINVESECSITDSRDNQFVKQSILNTYKTIWKILLIKPIRILITLVLTLRITFSTESIIRLKLVENGFSREKLSLMKIILSPIFICVPIILSRFTKGPEPLFLFRRFIAFKILIICLFSIFLFNLNLFKNEKTLFSLIFYLSLFLLSIINEFLGFAAQVSMGSFHAKISDRLIGGTYMTFLTFWPHLGSSLSKTSALFFINLLTFKKCNVTNLDIKQNDTISRLNSTDISTFLVKTAKCEILFDPFYPLTILLIIFGVFWVIISKNYFDLLQKESKSQWKITLN</sequence>
<evidence type="ECO:0000256" key="2">
    <source>
        <dbReference type="ARBA" id="ARBA00022692"/>
    </source>
</evidence>
<feature type="transmembrane region" description="Helical" evidence="5">
    <location>
        <begin position="394"/>
        <end position="413"/>
    </location>
</feature>
<evidence type="ECO:0000313" key="6">
    <source>
        <dbReference type="EMBL" id="CAF0929729.1"/>
    </source>
</evidence>
<dbReference type="InterPro" id="IPR024371">
    <property type="entry name" value="AcetylCoA_trans_1-like"/>
</dbReference>
<feature type="transmembrane region" description="Helical" evidence="5">
    <location>
        <begin position="40"/>
        <end position="67"/>
    </location>
</feature>
<dbReference type="EMBL" id="CAJNOC010002378">
    <property type="protein sequence ID" value="CAF0929729.1"/>
    <property type="molecule type" value="Genomic_DNA"/>
</dbReference>
<dbReference type="SUPFAM" id="SSF103473">
    <property type="entry name" value="MFS general substrate transporter"/>
    <property type="match status" value="1"/>
</dbReference>
<evidence type="ECO:0000256" key="1">
    <source>
        <dbReference type="ARBA" id="ARBA00004141"/>
    </source>
</evidence>
<feature type="transmembrane region" description="Helical" evidence="5">
    <location>
        <begin position="183"/>
        <end position="204"/>
    </location>
</feature>
<evidence type="ECO:0008006" key="8">
    <source>
        <dbReference type="Google" id="ProtNLM"/>
    </source>
</evidence>
<keyword evidence="3 5" id="KW-1133">Transmembrane helix</keyword>
<evidence type="ECO:0000256" key="4">
    <source>
        <dbReference type="ARBA" id="ARBA00023136"/>
    </source>
</evidence>
<evidence type="ECO:0000313" key="7">
    <source>
        <dbReference type="Proteomes" id="UP000663879"/>
    </source>
</evidence>
<feature type="transmembrane region" description="Helical" evidence="5">
    <location>
        <begin position="145"/>
        <end position="162"/>
    </location>
</feature>
<dbReference type="InterPro" id="IPR004752">
    <property type="entry name" value="AmpG_permease/AT-1"/>
</dbReference>
<dbReference type="Pfam" id="PF13000">
    <property type="entry name" value="Acatn"/>
    <property type="match status" value="2"/>
</dbReference>
<proteinExistence type="predicted"/>
<dbReference type="Proteomes" id="UP000663879">
    <property type="component" value="Unassembled WGS sequence"/>
</dbReference>
<dbReference type="GO" id="GO:0035348">
    <property type="term" value="P:acetyl-CoA transmembrane transport"/>
    <property type="evidence" value="ECO:0007669"/>
    <property type="project" value="InterPro"/>
</dbReference>
<feature type="transmembrane region" description="Helical" evidence="5">
    <location>
        <begin position="110"/>
        <end position="130"/>
    </location>
</feature>
<dbReference type="GO" id="GO:0016020">
    <property type="term" value="C:membrane"/>
    <property type="evidence" value="ECO:0007669"/>
    <property type="project" value="UniProtKB-SubCell"/>
</dbReference>
<keyword evidence="2 5" id="KW-0812">Transmembrane</keyword>
<dbReference type="AlphaFoldDB" id="A0A814BN31"/>
<dbReference type="InterPro" id="IPR036259">
    <property type="entry name" value="MFS_trans_sf"/>
</dbReference>
<feature type="transmembrane region" description="Helical" evidence="5">
    <location>
        <begin position="224"/>
        <end position="250"/>
    </location>
</feature>
<accession>A0A814BN31</accession>